<feature type="region of interest" description="Disordered" evidence="2">
    <location>
        <begin position="220"/>
        <end position="264"/>
    </location>
</feature>
<proteinExistence type="predicted"/>
<evidence type="ECO:0000256" key="1">
    <source>
        <dbReference type="SAM" id="Coils"/>
    </source>
</evidence>
<gene>
    <name evidence="3" type="ORF">AAF712_011635</name>
</gene>
<feature type="compositionally biased region" description="Polar residues" evidence="2">
    <location>
        <begin position="178"/>
        <end position="198"/>
    </location>
</feature>
<feature type="compositionally biased region" description="Pro residues" evidence="2">
    <location>
        <begin position="251"/>
        <end position="262"/>
    </location>
</feature>
<organism evidence="3 4">
    <name type="scientific">Marasmius tenuissimus</name>
    <dbReference type="NCBI Taxonomy" id="585030"/>
    <lineage>
        <taxon>Eukaryota</taxon>
        <taxon>Fungi</taxon>
        <taxon>Dikarya</taxon>
        <taxon>Basidiomycota</taxon>
        <taxon>Agaricomycotina</taxon>
        <taxon>Agaricomycetes</taxon>
        <taxon>Agaricomycetidae</taxon>
        <taxon>Agaricales</taxon>
        <taxon>Marasmiineae</taxon>
        <taxon>Marasmiaceae</taxon>
        <taxon>Marasmius</taxon>
    </lineage>
</organism>
<dbReference type="EMBL" id="JBBXMP010000132">
    <property type="protein sequence ID" value="KAL0061548.1"/>
    <property type="molecule type" value="Genomic_DNA"/>
</dbReference>
<protein>
    <submittedName>
        <fullName evidence="3">Uncharacterized protein</fullName>
    </submittedName>
</protein>
<feature type="region of interest" description="Disordered" evidence="2">
    <location>
        <begin position="140"/>
        <end position="198"/>
    </location>
</feature>
<dbReference type="Proteomes" id="UP001437256">
    <property type="component" value="Unassembled WGS sequence"/>
</dbReference>
<sequence length="430" mass="48625">MAKRNAEDSPASKTRIVDLSLSGLTPERLRSRLLNAQQKADQLSKTLDNSRSEVRSLEARLRSSEARVQEQQEEIEAYMHADASDAVEMGRKYTETYQALEKMQIAFRAEQTLNESLQRRNSEKTRENFTLKVALALEQRKAKERSGETEAQACEDSASSNKCAPKESLPDSTRHQASEVSVLNTNSVQTVKPQESSVYSRLETGAVRKLTLVFPRDIVTPSAGSSSSHNTEEQGASPPTEATAPPLTQKPLPPTDPAPTPDGPSWLQWALQYVAIDGIPSYDEFLREWAKAEAIAKPTHYGIVKRPAELEDWVNRPSMASRFETERDPKFTTEFALTFPEKVQKWWISRQPAARVANASNRLPAPEGLFPLLDRWGKHAWVVIFVALKWWWQAIPKLSEGDQERAREQWKVVMEEMKVTFEHIVAQKKT</sequence>
<evidence type="ECO:0000313" key="4">
    <source>
        <dbReference type="Proteomes" id="UP001437256"/>
    </source>
</evidence>
<evidence type="ECO:0000313" key="3">
    <source>
        <dbReference type="EMBL" id="KAL0061548.1"/>
    </source>
</evidence>
<comment type="caution">
    <text evidence="3">The sequence shown here is derived from an EMBL/GenBank/DDBJ whole genome shotgun (WGS) entry which is preliminary data.</text>
</comment>
<keyword evidence="1" id="KW-0175">Coiled coil</keyword>
<evidence type="ECO:0000256" key="2">
    <source>
        <dbReference type="SAM" id="MobiDB-lite"/>
    </source>
</evidence>
<reference evidence="3 4" key="1">
    <citation type="submission" date="2024-05" db="EMBL/GenBank/DDBJ databases">
        <title>A draft genome resource for the thread blight pathogen Marasmius tenuissimus strain MS-2.</title>
        <authorList>
            <person name="Yulfo-Soto G.E."/>
            <person name="Baruah I.K."/>
            <person name="Amoako-Attah I."/>
            <person name="Bukari Y."/>
            <person name="Meinhardt L.W."/>
            <person name="Bailey B.A."/>
            <person name="Cohen S.P."/>
        </authorList>
    </citation>
    <scope>NUCLEOTIDE SEQUENCE [LARGE SCALE GENOMIC DNA]</scope>
    <source>
        <strain evidence="3 4">MS-2</strain>
    </source>
</reference>
<feature type="compositionally biased region" description="Basic and acidic residues" evidence="2">
    <location>
        <begin position="164"/>
        <end position="177"/>
    </location>
</feature>
<accession>A0ABR2ZLF0</accession>
<name>A0ABR2ZLF0_9AGAR</name>
<feature type="coiled-coil region" evidence="1">
    <location>
        <begin position="33"/>
        <end position="81"/>
    </location>
</feature>
<keyword evidence="4" id="KW-1185">Reference proteome</keyword>